<accession>A0A819KJ50</accession>
<evidence type="ECO:0000259" key="1">
    <source>
        <dbReference type="Pfam" id="PF08719"/>
    </source>
</evidence>
<dbReference type="CDD" id="cd15457">
    <property type="entry name" value="NADAR"/>
    <property type="match status" value="1"/>
</dbReference>
<name>A0A819KJ50_9BILA</name>
<dbReference type="EMBL" id="CAJOAY010002360">
    <property type="protein sequence ID" value="CAF3945934.1"/>
    <property type="molecule type" value="Genomic_DNA"/>
</dbReference>
<dbReference type="InterPro" id="IPR037238">
    <property type="entry name" value="YbiA-like_sf"/>
</dbReference>
<dbReference type="SUPFAM" id="SSF143990">
    <property type="entry name" value="YbiA-like"/>
    <property type="match status" value="1"/>
</dbReference>
<evidence type="ECO:0000313" key="2">
    <source>
        <dbReference type="EMBL" id="CAF3945934.1"/>
    </source>
</evidence>
<dbReference type="Pfam" id="PF08719">
    <property type="entry name" value="NADAR"/>
    <property type="match status" value="1"/>
</dbReference>
<comment type="caution">
    <text evidence="2">The sequence shown here is derived from an EMBL/GenBank/DDBJ whole genome shotgun (WGS) entry which is preliminary data.</text>
</comment>
<proteinExistence type="predicted"/>
<evidence type="ECO:0000313" key="3">
    <source>
        <dbReference type="Proteomes" id="UP000663881"/>
    </source>
</evidence>
<gene>
    <name evidence="2" type="ORF">OKA104_LOCUS26661</name>
</gene>
<dbReference type="NCBIfam" id="TIGR02464">
    <property type="entry name" value="ribofla_fusion"/>
    <property type="match status" value="1"/>
</dbReference>
<protein>
    <recommendedName>
        <fullName evidence="1">NADAR domain-containing protein</fullName>
    </recommendedName>
</protein>
<sequence>MTSDNFSKREYQEEHDSTKITFIKRTLDKIDGEVLKAFLKQCVDLIALTEKLREKYGGQMFFLEHIAFGSVGFVVVGAELEGGCEYGYTWPTTEHYWQAHKFISNETHYLNVLKLFNAREAFNYVRTYKFFVRSDWPDVEDEIIFKACVAKFQQHQECKQLLLLTSNRILVEHTENDSYWGDEDNGSRKNQLGITLMRVRDALRK</sequence>
<dbReference type="Proteomes" id="UP000663881">
    <property type="component" value="Unassembled WGS sequence"/>
</dbReference>
<dbReference type="AlphaFoldDB" id="A0A819KJ50"/>
<reference evidence="2" key="1">
    <citation type="submission" date="2021-02" db="EMBL/GenBank/DDBJ databases">
        <authorList>
            <person name="Nowell W R."/>
        </authorList>
    </citation>
    <scope>NUCLEOTIDE SEQUENCE</scope>
</reference>
<dbReference type="InterPro" id="IPR012816">
    <property type="entry name" value="NADAR"/>
</dbReference>
<dbReference type="Gene3D" id="1.10.357.40">
    <property type="entry name" value="YbiA-like"/>
    <property type="match status" value="1"/>
</dbReference>
<organism evidence="2 3">
    <name type="scientific">Adineta steineri</name>
    <dbReference type="NCBI Taxonomy" id="433720"/>
    <lineage>
        <taxon>Eukaryota</taxon>
        <taxon>Metazoa</taxon>
        <taxon>Spiralia</taxon>
        <taxon>Gnathifera</taxon>
        <taxon>Rotifera</taxon>
        <taxon>Eurotatoria</taxon>
        <taxon>Bdelloidea</taxon>
        <taxon>Adinetida</taxon>
        <taxon>Adinetidae</taxon>
        <taxon>Adineta</taxon>
    </lineage>
</organism>
<feature type="domain" description="NADAR" evidence="1">
    <location>
        <begin position="86"/>
        <end position="204"/>
    </location>
</feature>